<sequence length="478" mass="55226">MSPFTRVLILLLAMGGGMVYKEISHLVGDVEVPQLPMNQWWGDEEEPKDWEAYLANSSEVIGNRLLYPDTTIDDLRSQLNRTLHLTEPLEDVAFEYGFNTKFLEELVTYWRDDYLPRWREREVFLWQFNHFTTDIQGLRMHFLHLMVYEENAVGKHHYPVLLLHGWPGSVREFYNLIHKLHQTKLDKNNKYIFNVVVPSLPGFAWSQGTSKRGLGPAQIAVMMRNLMLRLGYKKFFIQGGDWGSEIGSNMATLFPENILGFHSNMCFVSTPKSLIKGFVAGIFPSIFAPRGYEDFFFITSEKVSYLLEETGYAHLQCTKPDTIGSALHDNPVGLAAYILEKFSTWTNASYRHLPDGGLKKRYKLDALLDNVMIYYLTNSITTSMRIYKEMASPEHRALQMERVPTSVLTGCARFKSDMAHLLDIQLRDKYKNLIHSTYYKEGGHFAAMEVPNILYLDFINFVKRVEGIKKISGYKMEL</sequence>
<dbReference type="EC" id="3.3.2.9" evidence="6"/>
<dbReference type="GO" id="GO:0097176">
    <property type="term" value="P:epoxide metabolic process"/>
    <property type="evidence" value="ECO:0007669"/>
    <property type="project" value="TreeGrafter"/>
</dbReference>
<feature type="active site" description="Proton acceptor" evidence="7">
    <location>
        <position position="444"/>
    </location>
</feature>
<dbReference type="OrthoDB" id="7130006at2759"/>
<dbReference type="EnsemblMetazoa" id="SCAU000338-RB">
    <property type="protein sequence ID" value="SCAU000338-PB"/>
    <property type="gene ID" value="SCAU000338"/>
</dbReference>
<accession>A0A1I8NMJ5</accession>
<dbReference type="Gene3D" id="3.40.50.1820">
    <property type="entry name" value="alpha/beta hydrolase"/>
    <property type="match status" value="1"/>
</dbReference>
<keyword evidence="11" id="KW-1185">Reference proteome</keyword>
<dbReference type="InterPro" id="IPR010497">
    <property type="entry name" value="Epoxide_hydro_N"/>
</dbReference>
<dbReference type="InterPro" id="IPR016292">
    <property type="entry name" value="Epoxide_hydrolase"/>
</dbReference>
<feature type="active site" description="Proton donor" evidence="7">
    <location>
        <position position="387"/>
    </location>
</feature>
<evidence type="ECO:0000256" key="1">
    <source>
        <dbReference type="ARBA" id="ARBA00000221"/>
    </source>
</evidence>
<keyword evidence="8" id="KW-0732">Signal</keyword>
<keyword evidence="4 6" id="KW-0058">Aromatic hydrocarbons catabolism</keyword>
<dbReference type="EnsemblMetazoa" id="SCAU000338-RA">
    <property type="protein sequence ID" value="SCAU000338-PA"/>
    <property type="gene ID" value="SCAU000338"/>
</dbReference>
<dbReference type="InterPro" id="IPR000639">
    <property type="entry name" value="Epox_hydrolase-like"/>
</dbReference>
<keyword evidence="5 6" id="KW-0378">Hydrolase</keyword>
<feature type="active site" description="Nucleophile" evidence="7">
    <location>
        <position position="241"/>
    </location>
</feature>
<protein>
    <recommendedName>
        <fullName evidence="6">Epoxide hydrolase</fullName>
        <ecNumber evidence="6">3.3.2.9</ecNumber>
    </recommendedName>
</protein>
<gene>
    <name evidence="10" type="primary">106085229</name>
</gene>
<keyword evidence="6" id="KW-0472">Membrane</keyword>
<dbReference type="SUPFAM" id="SSF53474">
    <property type="entry name" value="alpha/beta-Hydrolases"/>
    <property type="match status" value="1"/>
</dbReference>
<feature type="domain" description="Epoxide hydrolase N-terminal" evidence="9">
    <location>
        <begin position="67"/>
        <end position="173"/>
    </location>
</feature>
<name>A0A1I8NMJ5_STOCA</name>
<comment type="catalytic activity">
    <reaction evidence="6">
        <text>cis-stilbene oxide + H2O = (1R,2R)-hydrobenzoin</text>
        <dbReference type="Rhea" id="RHEA:23900"/>
        <dbReference type="ChEBI" id="CHEBI:15377"/>
        <dbReference type="ChEBI" id="CHEBI:50004"/>
        <dbReference type="ChEBI" id="CHEBI:50014"/>
        <dbReference type="EC" id="3.3.2.9"/>
    </reaction>
</comment>
<feature type="chain" id="PRO_5014271688" description="Epoxide hydrolase" evidence="8">
    <location>
        <begin position="20"/>
        <end position="478"/>
    </location>
</feature>
<dbReference type="STRING" id="35570.A0A1I8NMJ5"/>
<evidence type="ECO:0000256" key="4">
    <source>
        <dbReference type="ARBA" id="ARBA00022797"/>
    </source>
</evidence>
<dbReference type="InterPro" id="IPR029058">
    <property type="entry name" value="AB_hydrolase_fold"/>
</dbReference>
<dbReference type="PANTHER" id="PTHR21661:SF35">
    <property type="entry name" value="EPOXIDE HYDROLASE"/>
    <property type="match status" value="1"/>
</dbReference>
<proteinExistence type="inferred from homology"/>
<dbReference type="PANTHER" id="PTHR21661">
    <property type="entry name" value="EPOXIDE HYDROLASE 1-RELATED"/>
    <property type="match status" value="1"/>
</dbReference>
<feature type="signal peptide" evidence="8">
    <location>
        <begin position="1"/>
        <end position="19"/>
    </location>
</feature>
<dbReference type="GO" id="GO:0005789">
    <property type="term" value="C:endoplasmic reticulum membrane"/>
    <property type="evidence" value="ECO:0007669"/>
    <property type="project" value="UniProtKB-SubCell"/>
</dbReference>
<dbReference type="AlphaFoldDB" id="A0A1I8NMJ5"/>
<evidence type="ECO:0000256" key="5">
    <source>
        <dbReference type="ARBA" id="ARBA00022801"/>
    </source>
</evidence>
<evidence type="ECO:0000313" key="11">
    <source>
        <dbReference type="Proteomes" id="UP000095300"/>
    </source>
</evidence>
<dbReference type="PIRSF" id="PIRSF001112">
    <property type="entry name" value="Epoxide_hydrolase"/>
    <property type="match status" value="1"/>
</dbReference>
<reference evidence="11" key="1">
    <citation type="submission" date="2015-05" db="EMBL/GenBank/DDBJ databases">
        <authorList>
            <person name="Wilson R.K."/>
            <person name="Warren W.C."/>
            <person name="Olafson P."/>
        </authorList>
    </citation>
    <scope>NUCLEOTIDE SEQUENCE [LARGE SCALE GENOMIC DNA]</scope>
    <source>
        <strain evidence="11">USDA</strain>
    </source>
</reference>
<comment type="similarity">
    <text evidence="3 6">Belongs to the peptidase S33 family.</text>
</comment>
<evidence type="ECO:0000256" key="7">
    <source>
        <dbReference type="PIRSR" id="PIRSR001112-1"/>
    </source>
</evidence>
<evidence type="ECO:0000259" key="9">
    <source>
        <dbReference type="Pfam" id="PF06441"/>
    </source>
</evidence>
<comment type="function">
    <text evidence="6">Catalyzes juvenile hormone hydrolysis.</text>
</comment>
<evidence type="ECO:0000256" key="8">
    <source>
        <dbReference type="SAM" id="SignalP"/>
    </source>
</evidence>
<reference evidence="10" key="2">
    <citation type="submission" date="2020-05" db="UniProtKB">
        <authorList>
            <consortium name="EnsemblMetazoa"/>
        </authorList>
    </citation>
    <scope>IDENTIFICATION</scope>
    <source>
        <strain evidence="10">USDA</strain>
    </source>
</reference>
<evidence type="ECO:0000313" key="10">
    <source>
        <dbReference type="EnsemblMetazoa" id="SCAU000338-PA"/>
    </source>
</evidence>
<dbReference type="Pfam" id="PF06441">
    <property type="entry name" value="EHN"/>
    <property type="match status" value="1"/>
</dbReference>
<dbReference type="VEuPathDB" id="VectorBase:SCAU000338"/>
<dbReference type="PRINTS" id="PR00412">
    <property type="entry name" value="EPOXHYDRLASE"/>
</dbReference>
<evidence type="ECO:0000256" key="2">
    <source>
        <dbReference type="ARBA" id="ARBA00004111"/>
    </source>
</evidence>
<comment type="catalytic activity">
    <reaction evidence="1 6">
        <text>1-(4-methoxyphenyl)-N-methyl-N-[(3-methyloxetan-3-yl)methyl]methanamine + H2O = 2-{[(4-methoxybenzyl)(methyl)amino]methyl}-2-methylpropane-1,3-diol</text>
        <dbReference type="Rhea" id="RHEA:55764"/>
        <dbReference type="ChEBI" id="CHEBI:15377"/>
        <dbReference type="ChEBI" id="CHEBI:139161"/>
        <dbReference type="ChEBI" id="CHEBI:139164"/>
        <dbReference type="EC" id="3.3.2.9"/>
    </reaction>
</comment>
<dbReference type="GO" id="GO:0033961">
    <property type="term" value="F:cis-stilbene-oxide hydrolase activity"/>
    <property type="evidence" value="ECO:0007669"/>
    <property type="project" value="UniProtKB-UniRule"/>
</dbReference>
<keyword evidence="6" id="KW-0256">Endoplasmic reticulum</keyword>
<evidence type="ECO:0000256" key="3">
    <source>
        <dbReference type="ARBA" id="ARBA00010088"/>
    </source>
</evidence>
<organism evidence="10 11">
    <name type="scientific">Stomoxys calcitrans</name>
    <name type="common">Stable fly</name>
    <name type="synonym">Conops calcitrans</name>
    <dbReference type="NCBI Taxonomy" id="35570"/>
    <lineage>
        <taxon>Eukaryota</taxon>
        <taxon>Metazoa</taxon>
        <taxon>Ecdysozoa</taxon>
        <taxon>Arthropoda</taxon>
        <taxon>Hexapoda</taxon>
        <taxon>Insecta</taxon>
        <taxon>Pterygota</taxon>
        <taxon>Neoptera</taxon>
        <taxon>Endopterygota</taxon>
        <taxon>Diptera</taxon>
        <taxon>Brachycera</taxon>
        <taxon>Muscomorpha</taxon>
        <taxon>Muscoidea</taxon>
        <taxon>Muscidae</taxon>
        <taxon>Stomoxys</taxon>
    </lineage>
</organism>
<comment type="subcellular location">
    <subcellularLocation>
        <location evidence="6">Endoplasmic reticulum membrane</location>
    </subcellularLocation>
    <subcellularLocation>
        <location evidence="2">Microsome membrane</location>
        <topology evidence="2">Single-pass membrane protein</topology>
    </subcellularLocation>
</comment>
<dbReference type="Proteomes" id="UP000095300">
    <property type="component" value="Unassembled WGS sequence"/>
</dbReference>
<evidence type="ECO:0000256" key="6">
    <source>
        <dbReference type="PIRNR" id="PIRNR001112"/>
    </source>
</evidence>